<dbReference type="GO" id="GO:0005576">
    <property type="term" value="C:extracellular region"/>
    <property type="evidence" value="ECO:0007669"/>
    <property type="project" value="UniProtKB-SubCell"/>
</dbReference>
<feature type="compositionally biased region" description="Polar residues" evidence="6">
    <location>
        <begin position="573"/>
        <end position="582"/>
    </location>
</feature>
<feature type="compositionally biased region" description="Polar residues" evidence="6">
    <location>
        <begin position="660"/>
        <end position="672"/>
    </location>
</feature>
<dbReference type="STRING" id="105785.A0A2J7RSY9"/>
<feature type="compositionally biased region" description="Basic and acidic residues" evidence="6">
    <location>
        <begin position="673"/>
        <end position="682"/>
    </location>
</feature>
<evidence type="ECO:0000256" key="4">
    <source>
        <dbReference type="ARBA" id="ARBA00022933"/>
    </source>
</evidence>
<dbReference type="EMBL" id="NEVH01000250">
    <property type="protein sequence ID" value="PNF43941.1"/>
    <property type="molecule type" value="Genomic_DNA"/>
</dbReference>
<feature type="compositionally biased region" description="Acidic residues" evidence="6">
    <location>
        <begin position="608"/>
        <end position="619"/>
    </location>
</feature>
<protein>
    <recommendedName>
        <fullName evidence="7">Selenoprotein P N-terminal domain-containing protein</fullName>
    </recommendedName>
</protein>
<dbReference type="AlphaFoldDB" id="A0A2J7RSY9"/>
<keyword evidence="3" id="KW-0732">Signal</keyword>
<organism evidence="8 9">
    <name type="scientific">Cryptotermes secundus</name>
    <dbReference type="NCBI Taxonomy" id="105785"/>
    <lineage>
        <taxon>Eukaryota</taxon>
        <taxon>Metazoa</taxon>
        <taxon>Ecdysozoa</taxon>
        <taxon>Arthropoda</taxon>
        <taxon>Hexapoda</taxon>
        <taxon>Insecta</taxon>
        <taxon>Pterygota</taxon>
        <taxon>Neoptera</taxon>
        <taxon>Polyneoptera</taxon>
        <taxon>Dictyoptera</taxon>
        <taxon>Blattodea</taxon>
        <taxon>Blattoidea</taxon>
        <taxon>Termitoidae</taxon>
        <taxon>Kalotermitidae</taxon>
        <taxon>Cryptotermitinae</taxon>
        <taxon>Cryptotermes</taxon>
    </lineage>
</organism>
<feature type="compositionally biased region" description="Basic residues" evidence="6">
    <location>
        <begin position="553"/>
        <end position="565"/>
    </location>
</feature>
<dbReference type="OrthoDB" id="8194445at2759"/>
<evidence type="ECO:0000313" key="9">
    <source>
        <dbReference type="Proteomes" id="UP000235965"/>
    </source>
</evidence>
<evidence type="ECO:0000313" key="8">
    <source>
        <dbReference type="EMBL" id="PNF43941.1"/>
    </source>
</evidence>
<keyword evidence="9" id="KW-1185">Reference proteome</keyword>
<feature type="domain" description="Selenoprotein P N-terminal" evidence="7">
    <location>
        <begin position="1"/>
        <end position="124"/>
    </location>
</feature>
<gene>
    <name evidence="8" type="ORF">B7P43_G02784</name>
</gene>
<comment type="caution">
    <text evidence="8">The sequence shown here is derived from an EMBL/GenBank/DDBJ whole genome shotgun (WGS) entry which is preliminary data.</text>
</comment>
<feature type="region of interest" description="Disordered" evidence="6">
    <location>
        <begin position="606"/>
        <end position="708"/>
    </location>
</feature>
<feature type="compositionally biased region" description="Basic residues" evidence="6">
    <location>
        <begin position="451"/>
        <end position="461"/>
    </location>
</feature>
<comment type="subcellular location">
    <subcellularLocation>
        <location evidence="1">Secreted</location>
    </subcellularLocation>
</comment>
<feature type="compositionally biased region" description="Basic and acidic residues" evidence="6">
    <location>
        <begin position="373"/>
        <end position="385"/>
    </location>
</feature>
<dbReference type="PANTHER" id="PTHR10105">
    <property type="entry name" value="SELENOPROTEIN P"/>
    <property type="match status" value="1"/>
</dbReference>
<keyword evidence="4" id="KW-0712">Selenocysteine</keyword>
<dbReference type="GO" id="GO:0001887">
    <property type="term" value="P:selenium compound metabolic process"/>
    <property type="evidence" value="ECO:0007669"/>
    <property type="project" value="TreeGrafter"/>
</dbReference>
<feature type="compositionally biased region" description="Basic and acidic residues" evidence="6">
    <location>
        <begin position="430"/>
        <end position="440"/>
    </location>
</feature>
<evidence type="ECO:0000256" key="5">
    <source>
        <dbReference type="ARBA" id="ARBA00023180"/>
    </source>
</evidence>
<feature type="compositionally biased region" description="Basic and acidic residues" evidence="6">
    <location>
        <begin position="406"/>
        <end position="419"/>
    </location>
</feature>
<dbReference type="GO" id="GO:0008430">
    <property type="term" value="F:selenium binding"/>
    <property type="evidence" value="ECO:0007669"/>
    <property type="project" value="InterPro"/>
</dbReference>
<dbReference type="InterPro" id="IPR007671">
    <property type="entry name" value="Selenoprotein-P_N"/>
</dbReference>
<proteinExistence type="predicted"/>
<dbReference type="Proteomes" id="UP000235965">
    <property type="component" value="Unassembled WGS sequence"/>
</dbReference>
<feature type="compositionally biased region" description="Basic residues" evidence="6">
    <location>
        <begin position="386"/>
        <end position="395"/>
    </location>
</feature>
<evidence type="ECO:0000256" key="3">
    <source>
        <dbReference type="ARBA" id="ARBA00022729"/>
    </source>
</evidence>
<dbReference type="InParanoid" id="A0A2J7RSY9"/>
<evidence type="ECO:0000256" key="2">
    <source>
        <dbReference type="ARBA" id="ARBA00022525"/>
    </source>
</evidence>
<keyword evidence="5" id="KW-0325">Glycoprotein</keyword>
<evidence type="ECO:0000256" key="6">
    <source>
        <dbReference type="SAM" id="MobiDB-lite"/>
    </source>
</evidence>
<dbReference type="Pfam" id="PF04592">
    <property type="entry name" value="SelP_N"/>
    <property type="match status" value="1"/>
</dbReference>
<sequence>MQDLQARLTSAGFSDVAFRIINSKLAMNETEGFAMLKNMAGDIPVLQEPQIIASGTWQSILEGGIDHVLVLDRCGRLVYQVISPWSLLTYPYVKAAILSTYNDDPCGPCNLTVPEQENTDPRAVAETISTAELNILTLFNETGITTINETETGNFNNETETNITKTQSEIMLVNNTGTERSDSENLMESMLNKTQTKSKKISVVVSQDCNKTEWNQSDMQIRQQQQSLVDAKESHKYKNNISNTQELNTTDHHRNRLHKDGKILSEDMVEGMEPQQLQNISVPADSYQNIHKLNSSDIDQNDKVHETDYLSHTLSPLIERNDGTVPIRVILHFPHEHRRENGIVSEHEYIVLQTGNPAYHGHLEKTQITGQETPDKDDKQTSNRKHEGKKIHIKLKIPTSEGIRNTTERHEEESVEKVYHHNKGWKKHNSKEAADSHDSETSTEISQDIRKHGKNQNRIKPSHNNTIYLHKGKGRHFHKPGQFHKKHKLIQIVVPDNTNGTVSIITSKNKQHKQPHVTAEDGRNETSEGVTIKSNNRKNSSADTIKKDEVYRKRPAGKKTKYQHHRTSENEKLNGNTSTLNVSSAPQTLIPLSTVWHKAHIPIGEHTVDDDLNDFDDSREEQPTEFKPKQDDNPKAEKLRMYTISNKNSTDISIDEENGSKQNTQCSNNHTEGSVKVDDIRKPNAGHVIDEPSASSREDSSDSETQGENIIKHYSKLLKWIDYPL</sequence>
<feature type="compositionally biased region" description="Basic and acidic residues" evidence="6">
    <location>
        <begin position="620"/>
        <end position="640"/>
    </location>
</feature>
<accession>A0A2J7RSY9</accession>
<reference evidence="8 9" key="1">
    <citation type="submission" date="2017-12" db="EMBL/GenBank/DDBJ databases">
        <title>Hemimetabolous genomes reveal molecular basis of termite eusociality.</title>
        <authorList>
            <person name="Harrison M.C."/>
            <person name="Jongepier E."/>
            <person name="Robertson H.M."/>
            <person name="Arning N."/>
            <person name="Bitard-Feildel T."/>
            <person name="Chao H."/>
            <person name="Childers C.P."/>
            <person name="Dinh H."/>
            <person name="Doddapaneni H."/>
            <person name="Dugan S."/>
            <person name="Gowin J."/>
            <person name="Greiner C."/>
            <person name="Han Y."/>
            <person name="Hu H."/>
            <person name="Hughes D.S.T."/>
            <person name="Huylmans A.-K."/>
            <person name="Kemena C."/>
            <person name="Kremer L.P.M."/>
            <person name="Lee S.L."/>
            <person name="Lopez-Ezquerra A."/>
            <person name="Mallet L."/>
            <person name="Monroy-Kuhn J.M."/>
            <person name="Moser A."/>
            <person name="Murali S.C."/>
            <person name="Muzny D.M."/>
            <person name="Otani S."/>
            <person name="Piulachs M.-D."/>
            <person name="Poelchau M."/>
            <person name="Qu J."/>
            <person name="Schaub F."/>
            <person name="Wada-Katsumata A."/>
            <person name="Worley K.C."/>
            <person name="Xie Q."/>
            <person name="Ylla G."/>
            <person name="Poulsen M."/>
            <person name="Gibbs R.A."/>
            <person name="Schal C."/>
            <person name="Richards S."/>
            <person name="Belles X."/>
            <person name="Korb J."/>
            <person name="Bornberg-Bauer E."/>
        </authorList>
    </citation>
    <scope>NUCLEOTIDE SEQUENCE [LARGE SCALE GENOMIC DNA]</scope>
    <source>
        <tissue evidence="8">Whole body</tissue>
    </source>
</reference>
<evidence type="ECO:0000256" key="1">
    <source>
        <dbReference type="ARBA" id="ARBA00004613"/>
    </source>
</evidence>
<dbReference type="EMBL" id="NEVH01000250">
    <property type="protein sequence ID" value="PNF43939.1"/>
    <property type="molecule type" value="Genomic_DNA"/>
</dbReference>
<keyword evidence="2" id="KW-0964">Secreted</keyword>
<feature type="compositionally biased region" description="Basic residues" evidence="6">
    <location>
        <begin position="420"/>
        <end position="429"/>
    </location>
</feature>
<feature type="compositionally biased region" description="Polar residues" evidence="6">
    <location>
        <begin position="643"/>
        <end position="652"/>
    </location>
</feature>
<feature type="compositionally biased region" description="Polar residues" evidence="6">
    <location>
        <begin position="527"/>
        <end position="543"/>
    </location>
</feature>
<dbReference type="EMBL" id="NEVH01000250">
    <property type="protein sequence ID" value="PNF43940.1"/>
    <property type="molecule type" value="Genomic_DNA"/>
</dbReference>
<feature type="region of interest" description="Disordered" evidence="6">
    <location>
        <begin position="366"/>
        <end position="466"/>
    </location>
</feature>
<dbReference type="PANTHER" id="PTHR10105:SF2">
    <property type="entry name" value="AGAP003297-PA"/>
    <property type="match status" value="1"/>
</dbReference>
<feature type="region of interest" description="Disordered" evidence="6">
    <location>
        <begin position="508"/>
        <end position="582"/>
    </location>
</feature>
<name>A0A2J7RSY9_9NEOP</name>
<evidence type="ECO:0000259" key="7">
    <source>
        <dbReference type="Pfam" id="PF04592"/>
    </source>
</evidence>
<dbReference type="InterPro" id="IPR037941">
    <property type="entry name" value="SeP"/>
</dbReference>